<dbReference type="Gramene" id="LPERR12G11730.1">
    <property type="protein sequence ID" value="LPERR12G11730.1"/>
    <property type="gene ID" value="LPERR12G11730"/>
</dbReference>
<dbReference type="Proteomes" id="UP000032180">
    <property type="component" value="Chromosome 12"/>
</dbReference>
<organism evidence="1 2">
    <name type="scientific">Leersia perrieri</name>
    <dbReference type="NCBI Taxonomy" id="77586"/>
    <lineage>
        <taxon>Eukaryota</taxon>
        <taxon>Viridiplantae</taxon>
        <taxon>Streptophyta</taxon>
        <taxon>Embryophyta</taxon>
        <taxon>Tracheophyta</taxon>
        <taxon>Spermatophyta</taxon>
        <taxon>Magnoliopsida</taxon>
        <taxon>Liliopsida</taxon>
        <taxon>Poales</taxon>
        <taxon>Poaceae</taxon>
        <taxon>BOP clade</taxon>
        <taxon>Oryzoideae</taxon>
        <taxon>Oryzeae</taxon>
        <taxon>Oryzinae</taxon>
        <taxon>Leersia</taxon>
    </lineage>
</organism>
<reference evidence="1 2" key="1">
    <citation type="submission" date="2012-08" db="EMBL/GenBank/DDBJ databases">
        <title>Oryza genome evolution.</title>
        <authorList>
            <person name="Wing R.A."/>
        </authorList>
    </citation>
    <scope>NUCLEOTIDE SEQUENCE</scope>
</reference>
<keyword evidence="2" id="KW-1185">Reference proteome</keyword>
<dbReference type="EnsemblPlants" id="LPERR12G11730.1">
    <property type="protein sequence ID" value="LPERR12G11730.1"/>
    <property type="gene ID" value="LPERR12G11730"/>
</dbReference>
<sequence>MPLILCAARTFYSYDLYLDNELGLEVKDDAISITEFKAKNKNMLVFLPKQRKSQNLVKYNNRGHNSSTYEVVGSWGPFSTPFCTQLCKKKLVLSILEGVKENLEDGSCFDQFDEKDLVVRPSGKITKTQKDMILLKLPYHDKWRILAKQNAVLEETVNFRYDQNGCTNYEPLPKFNEKGLP</sequence>
<reference evidence="2" key="2">
    <citation type="submission" date="2013-12" db="EMBL/GenBank/DDBJ databases">
        <authorList>
            <person name="Yu Y."/>
            <person name="Lee S."/>
            <person name="de Baynast K."/>
            <person name="Wissotski M."/>
            <person name="Liu L."/>
            <person name="Talag J."/>
            <person name="Goicoechea J."/>
            <person name="Angelova A."/>
            <person name="Jetty R."/>
            <person name="Kudrna D."/>
            <person name="Golser W."/>
            <person name="Rivera L."/>
            <person name="Zhang J."/>
            <person name="Wing R."/>
        </authorList>
    </citation>
    <scope>NUCLEOTIDE SEQUENCE</scope>
</reference>
<evidence type="ECO:0000313" key="2">
    <source>
        <dbReference type="Proteomes" id="UP000032180"/>
    </source>
</evidence>
<dbReference type="HOGENOM" id="CLU_1574779_0_0_1"/>
<name>A0A0D9XZX0_9ORYZ</name>
<dbReference type="AlphaFoldDB" id="A0A0D9XZX0"/>
<evidence type="ECO:0000313" key="1">
    <source>
        <dbReference type="EnsemblPlants" id="LPERR12G11730.1"/>
    </source>
</evidence>
<proteinExistence type="predicted"/>
<accession>A0A0D9XZX0</accession>
<reference evidence="1" key="3">
    <citation type="submission" date="2015-04" db="UniProtKB">
        <authorList>
            <consortium name="EnsemblPlants"/>
        </authorList>
    </citation>
    <scope>IDENTIFICATION</scope>
</reference>
<protein>
    <submittedName>
        <fullName evidence="1">Uncharacterized protein</fullName>
    </submittedName>
</protein>